<dbReference type="InterPro" id="IPR009000">
    <property type="entry name" value="Transl_B-barrel_sf"/>
</dbReference>
<organism evidence="5 6">
    <name type="scientific">Discostella pseudostelligera</name>
    <dbReference type="NCBI Taxonomy" id="259834"/>
    <lineage>
        <taxon>Eukaryota</taxon>
        <taxon>Sar</taxon>
        <taxon>Stramenopiles</taxon>
        <taxon>Ochrophyta</taxon>
        <taxon>Bacillariophyta</taxon>
        <taxon>Coscinodiscophyceae</taxon>
        <taxon>Thalassiosirophycidae</taxon>
        <taxon>Stephanodiscales</taxon>
        <taxon>Stephanodiscaceae</taxon>
        <taxon>Discostella</taxon>
    </lineage>
</organism>
<evidence type="ECO:0000256" key="1">
    <source>
        <dbReference type="ARBA" id="ARBA00004229"/>
    </source>
</evidence>
<dbReference type="InterPro" id="IPR053905">
    <property type="entry name" value="EF-G-like_DII"/>
</dbReference>
<dbReference type="Pfam" id="PF00679">
    <property type="entry name" value="EFG_C"/>
    <property type="match status" value="1"/>
</dbReference>
<protein>
    <recommendedName>
        <fullName evidence="4">Tr-type G domain-containing protein</fullName>
    </recommendedName>
</protein>
<evidence type="ECO:0000259" key="4">
    <source>
        <dbReference type="PROSITE" id="PS51722"/>
    </source>
</evidence>
<dbReference type="InterPro" id="IPR047043">
    <property type="entry name" value="BipA_III"/>
</dbReference>
<dbReference type="Gene3D" id="2.40.30.10">
    <property type="entry name" value="Translation factors"/>
    <property type="match status" value="1"/>
</dbReference>
<feature type="domain" description="Tr-type G" evidence="4">
    <location>
        <begin position="1"/>
        <end position="127"/>
    </location>
</feature>
<dbReference type="SMART" id="SM00838">
    <property type="entry name" value="EFG_C"/>
    <property type="match status" value="1"/>
</dbReference>
<dbReference type="InterPro" id="IPR035647">
    <property type="entry name" value="EFG_III/V"/>
</dbReference>
<keyword evidence="3" id="KW-0342">GTP-binding</keyword>
<sequence length="540" mass="58837">MDFTHLYADFGGEVERVLNMCDGVLLVVDSVEGPKPQTRFVLDKALKLGMKVLVVVNKIDRPAARPDYVVDKVFDLMMDLGASDEQIDFTTVYASGLQGISGMTPTDMASDMKPLFDAVKACIDPPKVETTEGNQLQCLVSNIDYDQFKGKMGIARITNGSIKNGQPVALARPGKQKKTGRLTSLYVFDNLGKKEVDFASAGEIIMFSGLDDVEIGDTLITNEAGGANAAEPLPPIAVELPTVQMTIGVNKSPLAGREGKFLTSRMIRDRLFKELDRNVALKVEETDSADKYAVSGRGQLHLTVLIETMRREGFELEVGPPVVIYKTNEETGALEEPFESVEVRVPEEYSGSVIDLFNTRNGELQDMGLDDGGESMSVIKYLIPTRGMLGLRSEMLTATRGTAIIDAVFDSYRPKIAGEIQNRDKGSLLAFEDGTTTTFGLENAQDRGKLFVKPGVEVYKNMIVGIHQRPGDLAVNICKTKALTNMRSATKGITVGLVSPVELSLDSAVEYLASDELLEVTPSAFRMAKNPDLIKKGVKK</sequence>
<dbReference type="Gene3D" id="3.30.70.240">
    <property type="match status" value="1"/>
</dbReference>
<dbReference type="CDD" id="cd16263">
    <property type="entry name" value="BipA_III"/>
    <property type="match status" value="1"/>
</dbReference>
<accession>A0ABD3MB72</accession>
<dbReference type="PANTHER" id="PTHR42908:SF8">
    <property type="entry name" value="TR-TYPE G DOMAIN-CONTAINING PROTEIN"/>
    <property type="match status" value="1"/>
</dbReference>
<evidence type="ECO:0000313" key="5">
    <source>
        <dbReference type="EMBL" id="KAL3760016.1"/>
    </source>
</evidence>
<evidence type="ECO:0000313" key="6">
    <source>
        <dbReference type="Proteomes" id="UP001530293"/>
    </source>
</evidence>
<dbReference type="SUPFAM" id="SSF50447">
    <property type="entry name" value="Translation proteins"/>
    <property type="match status" value="1"/>
</dbReference>
<comment type="subcellular location">
    <subcellularLocation>
        <location evidence="1">Plastid</location>
        <location evidence="1">Chloroplast</location>
    </subcellularLocation>
</comment>
<dbReference type="GO" id="GO:0009507">
    <property type="term" value="C:chloroplast"/>
    <property type="evidence" value="ECO:0007669"/>
    <property type="project" value="UniProtKB-SubCell"/>
</dbReference>
<dbReference type="CDD" id="cd03691">
    <property type="entry name" value="BipA_TypA_II"/>
    <property type="match status" value="1"/>
</dbReference>
<dbReference type="InterPro" id="IPR035651">
    <property type="entry name" value="BipA_V"/>
</dbReference>
<dbReference type="Gene3D" id="2.40.50.250">
    <property type="entry name" value="bipa protein"/>
    <property type="match status" value="1"/>
</dbReference>
<reference evidence="5 6" key="1">
    <citation type="submission" date="2024-10" db="EMBL/GenBank/DDBJ databases">
        <title>Updated reference genomes for cyclostephanoid diatoms.</title>
        <authorList>
            <person name="Roberts W.R."/>
            <person name="Alverson A.J."/>
        </authorList>
    </citation>
    <scope>NUCLEOTIDE SEQUENCE [LARGE SCALE GENOMIC DNA]</scope>
    <source>
        <strain evidence="5 6">AJA232-27</strain>
    </source>
</reference>
<dbReference type="SUPFAM" id="SSF52540">
    <property type="entry name" value="P-loop containing nucleoside triphosphate hydrolases"/>
    <property type="match status" value="1"/>
</dbReference>
<dbReference type="InterPro" id="IPR027417">
    <property type="entry name" value="P-loop_NTPase"/>
</dbReference>
<dbReference type="InterPro" id="IPR000640">
    <property type="entry name" value="EFG_V-like"/>
</dbReference>
<dbReference type="Pfam" id="PF00009">
    <property type="entry name" value="GTP_EFTU"/>
    <property type="match status" value="1"/>
</dbReference>
<dbReference type="PROSITE" id="PS51722">
    <property type="entry name" value="G_TR_2"/>
    <property type="match status" value="1"/>
</dbReference>
<evidence type="ECO:0000256" key="3">
    <source>
        <dbReference type="ARBA" id="ARBA00023134"/>
    </source>
</evidence>
<dbReference type="PANTHER" id="PTHR42908">
    <property type="entry name" value="TRANSLATION ELONGATION FACTOR-RELATED"/>
    <property type="match status" value="1"/>
</dbReference>
<dbReference type="Gene3D" id="3.40.50.300">
    <property type="entry name" value="P-loop containing nucleotide triphosphate hydrolases"/>
    <property type="match status" value="1"/>
</dbReference>
<dbReference type="InterPro" id="IPR047042">
    <property type="entry name" value="BipA_II"/>
</dbReference>
<name>A0ABD3MB72_9STRA</name>
<dbReference type="InterPro" id="IPR048876">
    <property type="entry name" value="BipA_C"/>
</dbReference>
<keyword evidence="6" id="KW-1185">Reference proteome</keyword>
<dbReference type="SUPFAM" id="SSF54980">
    <property type="entry name" value="EF-G C-terminal domain-like"/>
    <property type="match status" value="2"/>
</dbReference>
<dbReference type="InterPro" id="IPR000795">
    <property type="entry name" value="T_Tr_GTP-bd_dom"/>
</dbReference>
<dbReference type="FunFam" id="2.40.50.250:FF:000001">
    <property type="entry name" value="GTP-binding protein TypA"/>
    <property type="match status" value="1"/>
</dbReference>
<dbReference type="EMBL" id="JALLBG020000194">
    <property type="protein sequence ID" value="KAL3760016.1"/>
    <property type="molecule type" value="Genomic_DNA"/>
</dbReference>
<dbReference type="FunFam" id="3.30.70.870:FF:000003">
    <property type="entry name" value="GTP-binding protein TypA"/>
    <property type="match status" value="1"/>
</dbReference>
<comment type="caution">
    <text evidence="5">The sequence shown here is derived from an EMBL/GenBank/DDBJ whole genome shotgun (WGS) entry which is preliminary data.</text>
</comment>
<dbReference type="InterPro" id="IPR042116">
    <property type="entry name" value="TypA/BipA_C"/>
</dbReference>
<dbReference type="Gene3D" id="3.30.70.870">
    <property type="entry name" value="Elongation Factor G (Translational Gtpase), domain 3"/>
    <property type="match status" value="1"/>
</dbReference>
<evidence type="ECO:0000256" key="2">
    <source>
        <dbReference type="ARBA" id="ARBA00022741"/>
    </source>
</evidence>
<dbReference type="Proteomes" id="UP001530293">
    <property type="component" value="Unassembled WGS sequence"/>
</dbReference>
<proteinExistence type="predicted"/>
<dbReference type="Pfam" id="PF22042">
    <property type="entry name" value="EF-G_D2"/>
    <property type="match status" value="1"/>
</dbReference>
<keyword evidence="2" id="KW-0547">Nucleotide-binding</keyword>
<dbReference type="FunFam" id="3.30.70.240:FF:000002">
    <property type="entry name" value="GTP-binding protein TypA"/>
    <property type="match status" value="1"/>
</dbReference>
<gene>
    <name evidence="5" type="ORF">ACHAWU_006564</name>
</gene>
<dbReference type="Pfam" id="PF21018">
    <property type="entry name" value="BipA_C"/>
    <property type="match status" value="1"/>
</dbReference>
<dbReference type="AlphaFoldDB" id="A0ABD3MB72"/>
<dbReference type="GO" id="GO:0005525">
    <property type="term" value="F:GTP binding"/>
    <property type="evidence" value="ECO:0007669"/>
    <property type="project" value="UniProtKB-KW"/>
</dbReference>
<dbReference type="CDD" id="cd03710">
    <property type="entry name" value="BipA_TypA_C"/>
    <property type="match status" value="1"/>
</dbReference>